<dbReference type="PANTHER" id="PTHR47515">
    <property type="entry name" value="LOW CALCIUM RESPONSE LOCUS PROTEIN T"/>
    <property type="match status" value="1"/>
</dbReference>
<dbReference type="InterPro" id="IPR012337">
    <property type="entry name" value="RNaseH-like_sf"/>
</dbReference>
<feature type="domain" description="Integrase catalytic" evidence="1">
    <location>
        <begin position="1"/>
        <end position="56"/>
    </location>
</feature>
<reference evidence="2 3" key="1">
    <citation type="journal article" date="2013" name="Genome Biol.">
        <title>Comparative genomics of the core and accessory genomes of 48 Sinorhizobium strains comprising five genospecies.</title>
        <authorList>
            <person name="Sugawara M."/>
            <person name="Epstein B."/>
            <person name="Badgley B.D."/>
            <person name="Unno T."/>
            <person name="Xu L."/>
            <person name="Reese J."/>
            <person name="Gyaneshwar P."/>
            <person name="Denny R."/>
            <person name="Mudge J."/>
            <person name="Bharti A.K."/>
            <person name="Farmer A.D."/>
            <person name="May G.D."/>
            <person name="Woodward J.E."/>
            <person name="Medigue C."/>
            <person name="Vallenet D."/>
            <person name="Lajus A."/>
            <person name="Rouy Z."/>
            <person name="Martinez-Vaz B."/>
            <person name="Tiffin P."/>
            <person name="Young N.D."/>
            <person name="Sadowsky M.J."/>
        </authorList>
    </citation>
    <scope>NUCLEOTIDE SEQUENCE [LARGE SCALE GENOMIC DNA]</scope>
    <source>
        <strain evidence="2 3">USDA4894</strain>
    </source>
</reference>
<dbReference type="Gene3D" id="3.30.420.10">
    <property type="entry name" value="Ribonuclease H-like superfamily/Ribonuclease H"/>
    <property type="match status" value="1"/>
</dbReference>
<dbReference type="AlphaFoldDB" id="A0A6N7LHU0"/>
<dbReference type="GO" id="GO:0003676">
    <property type="term" value="F:nucleic acid binding"/>
    <property type="evidence" value="ECO:0007669"/>
    <property type="project" value="InterPro"/>
</dbReference>
<dbReference type="OrthoDB" id="8280338at2"/>
<dbReference type="EMBL" id="WITC01000094">
    <property type="protein sequence ID" value="MQX17362.1"/>
    <property type="molecule type" value="Genomic_DNA"/>
</dbReference>
<dbReference type="PROSITE" id="PS50994">
    <property type="entry name" value="INTEGRASE"/>
    <property type="match status" value="1"/>
</dbReference>
<dbReference type="SUPFAM" id="SSF53098">
    <property type="entry name" value="Ribonuclease H-like"/>
    <property type="match status" value="1"/>
</dbReference>
<accession>A0A6N7LHU0</accession>
<proteinExistence type="predicted"/>
<comment type="caution">
    <text evidence="2">The sequence shown here is derived from an EMBL/GenBank/DDBJ whole genome shotgun (WGS) entry which is preliminary data.</text>
</comment>
<name>A0A6N7LHU0_SINTE</name>
<evidence type="ECO:0000313" key="2">
    <source>
        <dbReference type="EMBL" id="MQX17362.1"/>
    </source>
</evidence>
<dbReference type="GO" id="GO:0015074">
    <property type="term" value="P:DNA integration"/>
    <property type="evidence" value="ECO:0007669"/>
    <property type="project" value="InterPro"/>
</dbReference>
<dbReference type="InterPro" id="IPR001584">
    <property type="entry name" value="Integrase_cat-core"/>
</dbReference>
<protein>
    <submittedName>
        <fullName evidence="2">DDE-type integrase/transposase/recombinase</fullName>
    </submittedName>
</protein>
<evidence type="ECO:0000259" key="1">
    <source>
        <dbReference type="PROSITE" id="PS50994"/>
    </source>
</evidence>
<gene>
    <name evidence="2" type="ORF">GHK62_22150</name>
</gene>
<dbReference type="PANTHER" id="PTHR47515:SF1">
    <property type="entry name" value="BLR2054 PROTEIN"/>
    <property type="match status" value="1"/>
</dbReference>
<organism evidence="2 3">
    <name type="scientific">Sinorhizobium terangae</name>
    <dbReference type="NCBI Taxonomy" id="110322"/>
    <lineage>
        <taxon>Bacteria</taxon>
        <taxon>Pseudomonadati</taxon>
        <taxon>Pseudomonadota</taxon>
        <taxon>Alphaproteobacteria</taxon>
        <taxon>Hyphomicrobiales</taxon>
        <taxon>Rhizobiaceae</taxon>
        <taxon>Sinorhizobium/Ensifer group</taxon>
        <taxon>Sinorhizobium</taxon>
    </lineage>
</organism>
<dbReference type="Proteomes" id="UP000439983">
    <property type="component" value="Unassembled WGS sequence"/>
</dbReference>
<sequence>MVQILERLCRKIGYPKTMRVDQGTEFLSRALDIWAYAKGVVLDFSRPGKPTDNAYIGGITAASGGMPRTALIPDPCGRTAGGEYYSEERPHGAIGN</sequence>
<keyword evidence="3" id="KW-1185">Reference proteome</keyword>
<dbReference type="InterPro" id="IPR036397">
    <property type="entry name" value="RNaseH_sf"/>
</dbReference>
<evidence type="ECO:0000313" key="3">
    <source>
        <dbReference type="Proteomes" id="UP000439983"/>
    </source>
</evidence>